<keyword evidence="2" id="KW-0285">Flavoprotein</keyword>
<proteinExistence type="inferred from homology"/>
<dbReference type="SUPFAM" id="SSF52833">
    <property type="entry name" value="Thioredoxin-like"/>
    <property type="match status" value="1"/>
</dbReference>
<dbReference type="CDD" id="cd02979">
    <property type="entry name" value="PHOX_C"/>
    <property type="match status" value="1"/>
</dbReference>
<dbReference type="InterPro" id="IPR036249">
    <property type="entry name" value="Thioredoxin-like_sf"/>
</dbReference>
<evidence type="ECO:0000313" key="8">
    <source>
        <dbReference type="EMBL" id="KAK8159688.1"/>
    </source>
</evidence>
<reference evidence="8 9" key="1">
    <citation type="journal article" date="2022" name="G3 (Bethesda)">
        <title>Enemy or ally: a genomic approach to elucidate the lifestyle of Phyllosticta citrichinaensis.</title>
        <authorList>
            <person name="Buijs V.A."/>
            <person name="Groenewald J.Z."/>
            <person name="Haridas S."/>
            <person name="LaButti K.M."/>
            <person name="Lipzen A."/>
            <person name="Martin F.M."/>
            <person name="Barry K."/>
            <person name="Grigoriev I.V."/>
            <person name="Crous P.W."/>
            <person name="Seidl M.F."/>
        </authorList>
    </citation>
    <scope>NUCLEOTIDE SEQUENCE [LARGE SCALE GENOMIC DNA]</scope>
    <source>
        <strain evidence="8 9">CBS 129764</strain>
    </source>
</reference>
<feature type="region of interest" description="Disordered" evidence="5">
    <location>
        <begin position="178"/>
        <end position="200"/>
    </location>
</feature>
<dbReference type="PANTHER" id="PTHR43004:SF20">
    <property type="entry name" value="2-MONOOXYGENASE, PUTATIVE (AFU_ORTHOLOGUE AFUA_1G13660)-RELATED"/>
    <property type="match status" value="1"/>
</dbReference>
<evidence type="ECO:0000259" key="6">
    <source>
        <dbReference type="Pfam" id="PF01494"/>
    </source>
</evidence>
<feature type="domain" description="FAD-binding" evidence="6">
    <location>
        <begin position="10"/>
        <end position="416"/>
    </location>
</feature>
<dbReference type="SUPFAM" id="SSF51905">
    <property type="entry name" value="FAD/NAD(P)-binding domain"/>
    <property type="match status" value="1"/>
</dbReference>
<dbReference type="InterPro" id="IPR050641">
    <property type="entry name" value="RIFMO-like"/>
</dbReference>
<dbReference type="InterPro" id="IPR038220">
    <property type="entry name" value="PHOX_C_sf"/>
</dbReference>
<accession>A0ABR1XLM6</accession>
<dbReference type="InterPro" id="IPR002938">
    <property type="entry name" value="FAD-bd"/>
</dbReference>
<dbReference type="Gene3D" id="3.50.50.60">
    <property type="entry name" value="FAD/NAD(P)-binding domain"/>
    <property type="match status" value="1"/>
</dbReference>
<protein>
    <submittedName>
        <fullName evidence="8">FAD binding domain-containing protein</fullName>
    </submittedName>
</protein>
<keyword evidence="3" id="KW-0274">FAD</keyword>
<evidence type="ECO:0000256" key="5">
    <source>
        <dbReference type="SAM" id="MobiDB-lite"/>
    </source>
</evidence>
<gene>
    <name evidence="8" type="ORF">IWX90DRAFT_307952</name>
</gene>
<dbReference type="Pfam" id="PF07976">
    <property type="entry name" value="Phe_hydrox_dim"/>
    <property type="match status" value="1"/>
</dbReference>
<dbReference type="Gene3D" id="3.30.9.10">
    <property type="entry name" value="D-Amino Acid Oxidase, subunit A, domain 2"/>
    <property type="match status" value="1"/>
</dbReference>
<evidence type="ECO:0000259" key="7">
    <source>
        <dbReference type="Pfam" id="PF07976"/>
    </source>
</evidence>
<feature type="compositionally biased region" description="Polar residues" evidence="5">
    <location>
        <begin position="179"/>
        <end position="194"/>
    </location>
</feature>
<organism evidence="8 9">
    <name type="scientific">Phyllosticta citrichinensis</name>
    <dbReference type="NCBI Taxonomy" id="1130410"/>
    <lineage>
        <taxon>Eukaryota</taxon>
        <taxon>Fungi</taxon>
        <taxon>Dikarya</taxon>
        <taxon>Ascomycota</taxon>
        <taxon>Pezizomycotina</taxon>
        <taxon>Dothideomycetes</taxon>
        <taxon>Dothideomycetes incertae sedis</taxon>
        <taxon>Botryosphaeriales</taxon>
        <taxon>Phyllostictaceae</taxon>
        <taxon>Phyllosticta</taxon>
    </lineage>
</organism>
<comment type="caution">
    <text evidence="8">The sequence shown here is derived from an EMBL/GenBank/DDBJ whole genome shotgun (WGS) entry which is preliminary data.</text>
</comment>
<dbReference type="Proteomes" id="UP001456524">
    <property type="component" value="Unassembled WGS sequence"/>
</dbReference>
<evidence type="ECO:0000313" key="9">
    <source>
        <dbReference type="Proteomes" id="UP001456524"/>
    </source>
</evidence>
<dbReference type="Gene3D" id="3.40.30.20">
    <property type="match status" value="1"/>
</dbReference>
<evidence type="ECO:0000256" key="4">
    <source>
        <dbReference type="ARBA" id="ARBA00023002"/>
    </source>
</evidence>
<keyword evidence="4" id="KW-0560">Oxidoreductase</keyword>
<dbReference type="EMBL" id="JBBWUH010000008">
    <property type="protein sequence ID" value="KAK8159688.1"/>
    <property type="molecule type" value="Genomic_DNA"/>
</dbReference>
<dbReference type="InterPro" id="IPR012941">
    <property type="entry name" value="Phe_hydrox_C_dim_dom"/>
</dbReference>
<dbReference type="SUPFAM" id="SSF54373">
    <property type="entry name" value="FAD-linked reductases, C-terminal domain"/>
    <property type="match status" value="1"/>
</dbReference>
<comment type="similarity">
    <text evidence="1">Belongs to the PheA/TfdB FAD monooxygenase family.</text>
</comment>
<evidence type="ECO:0000256" key="3">
    <source>
        <dbReference type="ARBA" id="ARBA00022827"/>
    </source>
</evidence>
<feature type="compositionally biased region" description="Pro residues" evidence="5">
    <location>
        <begin position="477"/>
        <end position="499"/>
    </location>
</feature>
<dbReference type="Pfam" id="PF01494">
    <property type="entry name" value="FAD_binding_3"/>
    <property type="match status" value="1"/>
</dbReference>
<feature type="domain" description="Phenol hydroxylase-like C-terminal dimerisation" evidence="7">
    <location>
        <begin position="460"/>
        <end position="692"/>
    </location>
</feature>
<name>A0ABR1XLM6_9PEZI</name>
<evidence type="ECO:0000256" key="1">
    <source>
        <dbReference type="ARBA" id="ARBA00007801"/>
    </source>
</evidence>
<sequence>MTVTEPPESKCDVLIIGAGPAGLMTAAWMARSGIKTRIVDKRGTKIFTGQADGLQCRSLEIFDSFGFADRAWKEANHMLEICMWNPGADGKIRRSDRVPDTPPSISRFTECVLQQGRIERFFLDHMKEHSDIEVERGVLPVSLDVDEAQVEDEDAYPITVKLRHLTDEEAMPEQVKVASGTTNGDGLYRSNLSPDDTDDLIRKNREKGGTEEVLRAKYVVGCDGAHSWTRRQLGFEMQGEATDFIWGVLDIIPITDFPDIRQRCVIHSADQGTLMVIPRERGLVRLYIQLKEIVPDAASGRADRSKITPDIIFKAAQKILSPYQLRYNYCDWWTAYQIGQRVAPSFALHNRIFLAGDAVHTHSPKAGQGMNVSMADGYNLGWKLALTVQRLSATRTALLATYDPERRAIANQLIAFDHQFSRLFTGRPARDIADKEGVSMAALRAAFDRHALFTSGLSVTYAPSALVSIPPDAAPADVPPPESPHANHPPPKLIPPAPRSPRAARVPLGTRIPSYKVVNQASALPLHLHALLPSSGPSPPFRILLFAGNVLAAAQAERVRAFCEFLEGDADAEQQTPGLLRAFTPRATALNTASAPLQVLTIHSAPRESVELLQHFPAILHPFSEETGWDYERVWADAPSYHEGWDRVYEGLGVDKESGAVVAVRPDQVVAWVGGLEEGSWREMRAFLAGCLRAW</sequence>
<feature type="region of interest" description="Disordered" evidence="5">
    <location>
        <begin position="472"/>
        <end position="504"/>
    </location>
</feature>
<evidence type="ECO:0000256" key="2">
    <source>
        <dbReference type="ARBA" id="ARBA00022630"/>
    </source>
</evidence>
<dbReference type="PANTHER" id="PTHR43004">
    <property type="entry name" value="TRK SYSTEM POTASSIUM UPTAKE PROTEIN"/>
    <property type="match status" value="1"/>
</dbReference>
<dbReference type="InterPro" id="IPR036188">
    <property type="entry name" value="FAD/NAD-bd_sf"/>
</dbReference>
<dbReference type="PRINTS" id="PR00420">
    <property type="entry name" value="RNGMNOXGNASE"/>
</dbReference>
<keyword evidence="9" id="KW-1185">Reference proteome</keyword>